<feature type="transmembrane region" description="Helical" evidence="1">
    <location>
        <begin position="294"/>
        <end position="312"/>
    </location>
</feature>
<dbReference type="AlphaFoldDB" id="A0A811VHD6"/>
<dbReference type="Proteomes" id="UP000606786">
    <property type="component" value="Unassembled WGS sequence"/>
</dbReference>
<feature type="transmembrane region" description="Helical" evidence="1">
    <location>
        <begin position="398"/>
        <end position="416"/>
    </location>
</feature>
<keyword evidence="1" id="KW-0812">Transmembrane</keyword>
<dbReference type="KEGG" id="ccat:101463283"/>
<feature type="transmembrane region" description="Helical" evidence="1">
    <location>
        <begin position="751"/>
        <end position="776"/>
    </location>
</feature>
<evidence type="ECO:0000259" key="3">
    <source>
        <dbReference type="SMART" id="SM00703"/>
    </source>
</evidence>
<keyword evidence="5" id="KW-1185">Reference proteome</keyword>
<protein>
    <submittedName>
        <fullName evidence="4">(Mediterranean fruit fly) hypothetical protein</fullName>
    </submittedName>
</protein>
<feature type="transmembrane region" description="Helical" evidence="1">
    <location>
        <begin position="724"/>
        <end position="745"/>
    </location>
</feature>
<evidence type="ECO:0000313" key="4">
    <source>
        <dbReference type="EMBL" id="CAD7013669.1"/>
    </source>
</evidence>
<dbReference type="PANTHER" id="PTHR11161:SF15">
    <property type="entry name" value="GH19286P-RELATED"/>
    <property type="match status" value="1"/>
</dbReference>
<comment type="caution">
    <text evidence="4">The sequence shown here is derived from an EMBL/GenBank/DDBJ whole genome shotgun (WGS) entry which is preliminary data.</text>
</comment>
<accession>A0A811VHD6</accession>
<dbReference type="InterPro" id="IPR052728">
    <property type="entry name" value="O2_lipid_transport_reg"/>
</dbReference>
<keyword evidence="1" id="KW-0472">Membrane</keyword>
<evidence type="ECO:0000313" key="5">
    <source>
        <dbReference type="Proteomes" id="UP000606786"/>
    </source>
</evidence>
<proteinExistence type="predicted"/>
<feature type="transmembrane region" description="Helical" evidence="1">
    <location>
        <begin position="616"/>
        <end position="638"/>
    </location>
</feature>
<feature type="transmembrane region" description="Helical" evidence="1">
    <location>
        <begin position="550"/>
        <end position="570"/>
    </location>
</feature>
<dbReference type="InterPro" id="IPR002656">
    <property type="entry name" value="Acyl_transf_3_dom"/>
</dbReference>
<feature type="transmembrane region" description="Helical" evidence="1">
    <location>
        <begin position="489"/>
        <end position="510"/>
    </location>
</feature>
<dbReference type="SMART" id="SM00703">
    <property type="entry name" value="NRF"/>
    <property type="match status" value="1"/>
</dbReference>
<dbReference type="PROSITE" id="PS51257">
    <property type="entry name" value="PROKAR_LIPOPROTEIN"/>
    <property type="match status" value="1"/>
</dbReference>
<feature type="transmembrane region" description="Helical" evidence="1">
    <location>
        <begin position="577"/>
        <end position="596"/>
    </location>
</feature>
<dbReference type="GO" id="GO:0016747">
    <property type="term" value="F:acyltransferase activity, transferring groups other than amino-acyl groups"/>
    <property type="evidence" value="ECO:0007669"/>
    <property type="project" value="InterPro"/>
</dbReference>
<dbReference type="EMBL" id="CAJHJT010000056">
    <property type="protein sequence ID" value="CAD7013669.1"/>
    <property type="molecule type" value="Genomic_DNA"/>
</dbReference>
<organism evidence="4 5">
    <name type="scientific">Ceratitis capitata</name>
    <name type="common">Mediterranean fruit fly</name>
    <name type="synonym">Tephritis capitata</name>
    <dbReference type="NCBI Taxonomy" id="7213"/>
    <lineage>
        <taxon>Eukaryota</taxon>
        <taxon>Metazoa</taxon>
        <taxon>Ecdysozoa</taxon>
        <taxon>Arthropoda</taxon>
        <taxon>Hexapoda</taxon>
        <taxon>Insecta</taxon>
        <taxon>Pterygota</taxon>
        <taxon>Neoptera</taxon>
        <taxon>Endopterygota</taxon>
        <taxon>Diptera</taxon>
        <taxon>Brachycera</taxon>
        <taxon>Muscomorpha</taxon>
        <taxon>Tephritoidea</taxon>
        <taxon>Tephritidae</taxon>
        <taxon>Ceratitis</taxon>
        <taxon>Ceratitis</taxon>
    </lineage>
</organism>
<dbReference type="InterPro" id="IPR006621">
    <property type="entry name" value="Nose-resist-to-fluoxetine_N"/>
</dbReference>
<feature type="transmembrane region" description="Helical" evidence="1">
    <location>
        <begin position="653"/>
        <end position="670"/>
    </location>
</feature>
<dbReference type="Pfam" id="PF01757">
    <property type="entry name" value="Acyl_transf_3"/>
    <property type="match status" value="1"/>
</dbReference>
<reference evidence="4" key="1">
    <citation type="submission" date="2020-11" db="EMBL/GenBank/DDBJ databases">
        <authorList>
            <person name="Whitehead M."/>
        </authorList>
    </citation>
    <scope>NUCLEOTIDE SEQUENCE</scope>
    <source>
        <strain evidence="4">EGII</strain>
    </source>
</reference>
<keyword evidence="1" id="KW-1133">Transmembrane helix</keyword>
<name>A0A811VHD6_CERCA</name>
<evidence type="ECO:0000256" key="1">
    <source>
        <dbReference type="SAM" id="Phobius"/>
    </source>
</evidence>
<keyword evidence="2" id="KW-0732">Signal</keyword>
<evidence type="ECO:0000256" key="2">
    <source>
        <dbReference type="SAM" id="SignalP"/>
    </source>
</evidence>
<feature type="transmembrane region" description="Helical" evidence="1">
    <location>
        <begin position="676"/>
        <end position="703"/>
    </location>
</feature>
<dbReference type="Pfam" id="PF20146">
    <property type="entry name" value="NRF"/>
    <property type="match status" value="1"/>
</dbReference>
<feature type="transmembrane region" description="Helical" evidence="1">
    <location>
        <begin position="436"/>
        <end position="454"/>
    </location>
</feature>
<feature type="chain" id="PRO_5032801475" evidence="2">
    <location>
        <begin position="30"/>
        <end position="797"/>
    </location>
</feature>
<dbReference type="PANTHER" id="PTHR11161">
    <property type="entry name" value="O-ACYLTRANSFERASE"/>
    <property type="match status" value="1"/>
</dbReference>
<dbReference type="OrthoDB" id="207378at2759"/>
<sequence length="797" mass="91276">MAARAQSSPKSLYILTCLALACMQCNVTAQQQQRQQQHNNSVYYAQHNNSHSQTGHTYNTRNKSVNIAFPEAVEYAAALNASSNYGYDEYEDELDIGLGDKDFEVYEYLRRTSVIFGVASMANGSNVNVACSRQMRQIQHGILRKEPWAMKVLDASATKPSGFVFGQNFWLGSREACGAVKNPVAITLSKNYQRIMHFAIITERAPFDVDYRVVYLRHHSPWQVEIKMMSEEIIHVGLCLPTACAAHEIEELTAAYLERGLFVENDIYDIRPQVVYVKDLKLSDSFFEKRTFKLMSACLAFTGLMFLVAAILRIKPLVENRSEEEANVKESSSTVKQATPFSHEVTSEYPNAVVSSSHYSALTNIRSFAKCFDVIDNYDKMFTLKQCVTREIPVINGLRSVSAIWIVLFHVTWYMYFTVNNKAFLISYAERIFFQYVSSAPLLVDVFFTISGFLQTYNFMRNVKQLETIRSNNLMQNVKQFFKMLFHRYLRLGPLYLVMMGTVDLFYAYIADVSVYHISERFDEKCAQYWWRNLLFIQNLFSHNDMCLNWTWSLACEMQYFVLATILLFTYAKNPRLVKGFTAAIFVGTIMWSYSIGLGAKFQLSFDSAFATGTEIYISPFVRVLPYVLGAATAWYILQNQMKIDISELKEKCIWNLAILVFFSCIYSTIKRDMSVLSAISLFIIGRLLFSLSVCWMIVGSATGRGVWWSRILEAKVFQHINRVSYAIYLLNPFVIAFFFSLTNASTHADPLMLCVLTSGFVVIVYLASVVFSLAFEMPYCNWSSLMLKRGSKQKCL</sequence>
<gene>
    <name evidence="4" type="ORF">CCAP1982_LOCUS21712</name>
</gene>
<feature type="signal peptide" evidence="2">
    <location>
        <begin position="1"/>
        <end position="29"/>
    </location>
</feature>
<feature type="domain" description="Nose resistant-to-fluoxetine protein N-terminal" evidence="3">
    <location>
        <begin position="128"/>
        <end position="271"/>
    </location>
</feature>